<evidence type="ECO:0000313" key="4">
    <source>
        <dbReference type="Proteomes" id="UP000694501"/>
    </source>
</evidence>
<feature type="region of interest" description="Disordered" evidence="1">
    <location>
        <begin position="678"/>
        <end position="708"/>
    </location>
</feature>
<evidence type="ECO:0000259" key="2">
    <source>
        <dbReference type="PROSITE" id="PS51192"/>
    </source>
</evidence>
<reference evidence="3" key="1">
    <citation type="submission" date="2021-06" db="EMBL/GenBank/DDBJ databases">
        <title>Sequencing of actinobacteria type strains.</title>
        <authorList>
            <person name="Nguyen G.-S."/>
            <person name="Wentzel A."/>
        </authorList>
    </citation>
    <scope>NUCLEOTIDE SEQUENCE</scope>
    <source>
        <strain evidence="3">P38-E01</strain>
    </source>
</reference>
<dbReference type="GO" id="GO:0016787">
    <property type="term" value="F:hydrolase activity"/>
    <property type="evidence" value="ECO:0007669"/>
    <property type="project" value="InterPro"/>
</dbReference>
<dbReference type="Proteomes" id="UP000694501">
    <property type="component" value="Unassembled WGS sequence"/>
</dbReference>
<dbReference type="PROSITE" id="PS51192">
    <property type="entry name" value="HELICASE_ATP_BIND_1"/>
    <property type="match status" value="1"/>
</dbReference>
<organism evidence="3 4">
    <name type="scientific">Streptomyces tardus</name>
    <dbReference type="NCBI Taxonomy" id="2780544"/>
    <lineage>
        <taxon>Bacteria</taxon>
        <taxon>Bacillati</taxon>
        <taxon>Actinomycetota</taxon>
        <taxon>Actinomycetes</taxon>
        <taxon>Kitasatosporales</taxon>
        <taxon>Streptomycetaceae</taxon>
        <taxon>Streptomyces</taxon>
    </lineage>
</organism>
<evidence type="ECO:0000256" key="1">
    <source>
        <dbReference type="SAM" id="MobiDB-lite"/>
    </source>
</evidence>
<dbReference type="CDD" id="cd18785">
    <property type="entry name" value="SF2_C"/>
    <property type="match status" value="1"/>
</dbReference>
<dbReference type="InterPro" id="IPR006935">
    <property type="entry name" value="Helicase/UvrB_N"/>
</dbReference>
<proteinExistence type="predicted"/>
<accession>A0A949NA92</accession>
<name>A0A949NA92_9ACTN</name>
<feature type="domain" description="Helicase ATP-binding" evidence="2">
    <location>
        <begin position="34"/>
        <end position="208"/>
    </location>
</feature>
<dbReference type="InterPro" id="IPR014001">
    <property type="entry name" value="Helicase_ATP-bd"/>
</dbReference>
<dbReference type="InterPro" id="IPR050742">
    <property type="entry name" value="Helicase_Restrict-Modif_Enz"/>
</dbReference>
<keyword evidence="3" id="KW-0547">Nucleotide-binding</keyword>
<keyword evidence="3" id="KW-0067">ATP-binding</keyword>
<dbReference type="GO" id="GO:0005524">
    <property type="term" value="F:ATP binding"/>
    <property type="evidence" value="ECO:0007669"/>
    <property type="project" value="InterPro"/>
</dbReference>
<keyword evidence="4" id="KW-1185">Reference proteome</keyword>
<evidence type="ECO:0000313" key="3">
    <source>
        <dbReference type="EMBL" id="MBU7599658.1"/>
    </source>
</evidence>
<dbReference type="PANTHER" id="PTHR47396:SF1">
    <property type="entry name" value="ATP-DEPENDENT HELICASE IRC3-RELATED"/>
    <property type="match status" value="1"/>
</dbReference>
<gene>
    <name evidence="3" type="ORF">JGS22_019035</name>
</gene>
<dbReference type="Pfam" id="PF04851">
    <property type="entry name" value="ResIII"/>
    <property type="match status" value="1"/>
</dbReference>
<keyword evidence="3" id="KW-0378">Hydrolase</keyword>
<dbReference type="GO" id="GO:0005829">
    <property type="term" value="C:cytosol"/>
    <property type="evidence" value="ECO:0007669"/>
    <property type="project" value="TreeGrafter"/>
</dbReference>
<dbReference type="GO" id="GO:0003677">
    <property type="term" value="F:DNA binding"/>
    <property type="evidence" value="ECO:0007669"/>
    <property type="project" value="InterPro"/>
</dbReference>
<dbReference type="SMART" id="SM00487">
    <property type="entry name" value="DEXDc"/>
    <property type="match status" value="1"/>
</dbReference>
<keyword evidence="3" id="KW-0347">Helicase</keyword>
<comment type="caution">
    <text evidence="3">The sequence shown here is derived from an EMBL/GenBank/DDBJ whole genome shotgun (WGS) entry which is preliminary data.</text>
</comment>
<dbReference type="GO" id="GO:0004386">
    <property type="term" value="F:helicase activity"/>
    <property type="evidence" value="ECO:0007669"/>
    <property type="project" value="UniProtKB-KW"/>
</dbReference>
<dbReference type="RefSeq" id="WP_216815039.1">
    <property type="nucleotide sequence ID" value="NZ_JAELVF020000001.1"/>
</dbReference>
<dbReference type="EMBL" id="JAELVF020000001">
    <property type="protein sequence ID" value="MBU7599658.1"/>
    <property type="molecule type" value="Genomic_DNA"/>
</dbReference>
<dbReference type="PANTHER" id="PTHR47396">
    <property type="entry name" value="TYPE I RESTRICTION ENZYME ECOKI R PROTEIN"/>
    <property type="match status" value="1"/>
</dbReference>
<sequence>MSGAGDAAVETFAGTRPPVALRRHQQEALDRLAEAFARGQRRAWVVLPPGLGKTLTGLEAARRLGRRTVVLGPNTAIQGQWVAEWGRFRPSPEPAGTERDLAAPLTVLTYQALASFDPEAEIDEEGATAGSHLHRLRPQGQALVAALRGAGEVTLLLDECHHLLDTWGELLAELLRKLPRAHVVGLTATPPERMTAAQAALVGELFGPAVRGPSIPAAVREGQLAPYAELAWLTTPTGQEADWLSEEAERFTRLTARLLEPSFAPVPFLHWLDERLVRRSRTHTGPSAQEGPAVPWHRFAADHPELADAALRFHHHGLLALPEGARLREAHRHPPGAADWVRLLDDWVRGCLRRGGTAEDLRAEEEIRSALPSIGYQLTKRGVRAGRSPVDRVVARSAAKTAAVREILAAELTSLGCRLRAVVVCDHERARAILPSGLAGVLDAQAGSARLVLTELIADPRTAALCPLLVTGSTVAADPVTADRFVEFCTSARPPLRLETGTDEELPGAVVIGGAWTSRRWVALATRFFEQGGSRALIGTRGLLGEGWNAEGVNTLVDLTEATTPTAVVQTRGRALRFDPAWPAKTAATWSVVCVAPGHPRGTTDWDRFVRKHEGYLGVTDSGAVMSGVAHVHPDLSPYAPPPHQEFDARNAAMLRRSERRDRVRELWRIGSPYEDRLGHSVRITPGPGSRSVPAPGPPPPGPLRARPPVAVPAARGTVPEEGEIATGPALASGVGGAVLAAGAALLAGLAPPLLPLLVAPAGWAAHRAAHSHRRARARAELLRAAAREPVVSALAWALADGLRDAGLLPVGAEAVTAQPDENGTYQVQLVGVGLEESELFATAFDEVLAPLTAPRYLLPRYLVDRHDLAAGRRLPPHAVVHHAVPAVLGRRRQSVDALARAWRRRVSAGDPIYTQSPEGAGLLAAQRGRSPLDVTTALRVNWS</sequence>
<protein>
    <submittedName>
        <fullName evidence="3">DEAD/DEAH box helicase family protein</fullName>
    </submittedName>
</protein>
<dbReference type="AlphaFoldDB" id="A0A949NA92"/>